<evidence type="ECO:0000256" key="13">
    <source>
        <dbReference type="ARBA" id="ARBA00037852"/>
    </source>
</evidence>
<dbReference type="InterPro" id="IPR050645">
    <property type="entry name" value="Histidine_acid_phosphatase"/>
</dbReference>
<keyword evidence="10" id="KW-1015">Disulfide bond</keyword>
<dbReference type="Pfam" id="PF00328">
    <property type="entry name" value="His_Phos_2"/>
    <property type="match status" value="1"/>
</dbReference>
<dbReference type="GO" id="GO:0043202">
    <property type="term" value="C:lysosomal lumen"/>
    <property type="evidence" value="ECO:0007669"/>
    <property type="project" value="UniProtKB-SubCell"/>
</dbReference>
<proteinExistence type="inferred from homology"/>
<dbReference type="PROSITE" id="PS00778">
    <property type="entry name" value="HIS_ACID_PHOSPHAT_2"/>
    <property type="match status" value="1"/>
</dbReference>
<comment type="catalytic activity">
    <reaction evidence="1">
        <text>a phosphate monoester + H2O = an alcohol + phosphate</text>
        <dbReference type="Rhea" id="RHEA:15017"/>
        <dbReference type="ChEBI" id="CHEBI:15377"/>
        <dbReference type="ChEBI" id="CHEBI:30879"/>
        <dbReference type="ChEBI" id="CHEBI:43474"/>
        <dbReference type="ChEBI" id="CHEBI:67140"/>
        <dbReference type="EC" id="3.1.3.2"/>
    </reaction>
</comment>
<organism evidence="15 16">
    <name type="scientific">Oncorhynchus mykiss</name>
    <name type="common">Rainbow trout</name>
    <name type="synonym">Salmo gairdneri</name>
    <dbReference type="NCBI Taxonomy" id="8022"/>
    <lineage>
        <taxon>Eukaryota</taxon>
        <taxon>Metazoa</taxon>
        <taxon>Chordata</taxon>
        <taxon>Craniata</taxon>
        <taxon>Vertebrata</taxon>
        <taxon>Euteleostomi</taxon>
        <taxon>Actinopterygii</taxon>
        <taxon>Neopterygii</taxon>
        <taxon>Teleostei</taxon>
        <taxon>Protacanthopterygii</taxon>
        <taxon>Salmoniformes</taxon>
        <taxon>Salmonidae</taxon>
        <taxon>Salmoninae</taxon>
        <taxon>Oncorhynchus</taxon>
    </lineage>
</organism>
<reference evidence="15" key="2">
    <citation type="submission" date="2014-03" db="EMBL/GenBank/DDBJ databases">
        <authorList>
            <person name="Genoscope - CEA"/>
        </authorList>
    </citation>
    <scope>NUCLEOTIDE SEQUENCE</scope>
</reference>
<evidence type="ECO:0000256" key="9">
    <source>
        <dbReference type="ARBA" id="ARBA00023136"/>
    </source>
</evidence>
<keyword evidence="11" id="KW-0325">Glycoprotein</keyword>
<evidence type="ECO:0000256" key="6">
    <source>
        <dbReference type="ARBA" id="ARBA00022729"/>
    </source>
</evidence>
<keyword evidence="7" id="KW-0378">Hydrolase</keyword>
<accession>A0A060VYL7</accession>
<evidence type="ECO:0000256" key="5">
    <source>
        <dbReference type="ARBA" id="ARBA00022692"/>
    </source>
</evidence>
<dbReference type="AlphaFoldDB" id="A0A060VYL7"/>
<evidence type="ECO:0000256" key="2">
    <source>
        <dbReference type="ARBA" id="ARBA00004227"/>
    </source>
</evidence>
<dbReference type="EMBL" id="FR904337">
    <property type="protein sequence ID" value="CDQ59876.1"/>
    <property type="molecule type" value="Genomic_DNA"/>
</dbReference>
<protein>
    <recommendedName>
        <fullName evidence="14">Lysosomal acid phosphatase</fullName>
        <ecNumber evidence="4">3.1.3.2</ecNumber>
    </recommendedName>
</protein>
<dbReference type="PANTHER" id="PTHR11567:SF180">
    <property type="entry name" value="LYSOSOMAL ACID PHOSPHATASE"/>
    <property type="match status" value="1"/>
</dbReference>
<dbReference type="Gene3D" id="3.40.50.1240">
    <property type="entry name" value="Phosphoglycerate mutase-like"/>
    <property type="match status" value="1"/>
</dbReference>
<sequence length="360" mass="39984">MLLLLHQIGVLLGSIVNNISESALPDSNRRLKMMMLSAHDTTIVALQSSLSIFNGKQPPYASCHIFELYQEDNGSFTVAMFYRNDTRRAPYQLAVPSCDLFCPLEDFVRLTKPSIPEDWGKECMVESPRKDKDWLQLNTVHSIWHGVAKWSDSLPSSRSLLPCTKSPTLPPPKHPQTITLPQPCLTDGVKHSSSITNIFLVIQTPQLRFLSITLFFQSSTVCSSAHLTILFFGASLRDGFFFATLPRSVASSLLTLRLVFCGHLFLKLDSNVLVLLLSCALGPPTPLSILVRASLRCSVKGVVHSVLRDPKFLGNFLHGIAFISQNKNRLTSVRRKVFVSGHFEPVIEPTNADAPDTQLV</sequence>
<keyword evidence="5" id="KW-0812">Transmembrane</keyword>
<evidence type="ECO:0000256" key="14">
    <source>
        <dbReference type="ARBA" id="ARBA00039422"/>
    </source>
</evidence>
<evidence type="ECO:0000256" key="4">
    <source>
        <dbReference type="ARBA" id="ARBA00012646"/>
    </source>
</evidence>
<dbReference type="GO" id="GO:0005765">
    <property type="term" value="C:lysosomal membrane"/>
    <property type="evidence" value="ECO:0007669"/>
    <property type="project" value="UniProtKB-SubCell"/>
</dbReference>
<dbReference type="PANTHER" id="PTHR11567">
    <property type="entry name" value="ACID PHOSPHATASE-RELATED"/>
    <property type="match status" value="1"/>
</dbReference>
<evidence type="ECO:0000256" key="12">
    <source>
        <dbReference type="ARBA" id="ARBA00023228"/>
    </source>
</evidence>
<evidence type="ECO:0000256" key="3">
    <source>
        <dbReference type="ARBA" id="ARBA00005375"/>
    </source>
</evidence>
<dbReference type="GO" id="GO:0007040">
    <property type="term" value="P:lysosome organization"/>
    <property type="evidence" value="ECO:0007669"/>
    <property type="project" value="TreeGrafter"/>
</dbReference>
<dbReference type="InterPro" id="IPR029033">
    <property type="entry name" value="His_PPase_superfam"/>
</dbReference>
<evidence type="ECO:0000256" key="11">
    <source>
        <dbReference type="ARBA" id="ARBA00023180"/>
    </source>
</evidence>
<evidence type="ECO:0000256" key="8">
    <source>
        <dbReference type="ARBA" id="ARBA00022989"/>
    </source>
</evidence>
<dbReference type="STRING" id="8022.A0A060VYL7"/>
<evidence type="ECO:0000256" key="10">
    <source>
        <dbReference type="ARBA" id="ARBA00023157"/>
    </source>
</evidence>
<name>A0A060VYL7_ONCMY</name>
<keyword evidence="6" id="KW-0732">Signal</keyword>
<keyword evidence="12" id="KW-0458">Lysosome</keyword>
<evidence type="ECO:0000256" key="1">
    <source>
        <dbReference type="ARBA" id="ARBA00000032"/>
    </source>
</evidence>
<evidence type="ECO:0000256" key="7">
    <source>
        <dbReference type="ARBA" id="ARBA00022801"/>
    </source>
</evidence>
<keyword evidence="9" id="KW-0472">Membrane</keyword>
<evidence type="ECO:0000313" key="15">
    <source>
        <dbReference type="EMBL" id="CDQ59876.1"/>
    </source>
</evidence>
<dbReference type="InterPro" id="IPR000560">
    <property type="entry name" value="His_Pase_clade-2"/>
</dbReference>
<gene>
    <name evidence="15" type="ORF">GSONMT00080745001</name>
</gene>
<dbReference type="SUPFAM" id="SSF53254">
    <property type="entry name" value="Phosphoglycerate mutase-like"/>
    <property type="match status" value="1"/>
</dbReference>
<dbReference type="GO" id="GO:0003993">
    <property type="term" value="F:acid phosphatase activity"/>
    <property type="evidence" value="ECO:0007669"/>
    <property type="project" value="UniProtKB-EC"/>
</dbReference>
<comment type="subcellular location">
    <subcellularLocation>
        <location evidence="2">Lysosome lumen</location>
    </subcellularLocation>
    <subcellularLocation>
        <location evidence="13">Lysosome membrane</location>
        <topology evidence="13">Single-pass membrane protein</topology>
        <orientation evidence="13">Lumenal side</orientation>
    </subcellularLocation>
</comment>
<evidence type="ECO:0000313" key="16">
    <source>
        <dbReference type="Proteomes" id="UP000193380"/>
    </source>
</evidence>
<comment type="similarity">
    <text evidence="3">Belongs to the histidine acid phosphatase family.</text>
</comment>
<dbReference type="PaxDb" id="8022-A0A060VYL7"/>
<dbReference type="Proteomes" id="UP000193380">
    <property type="component" value="Unassembled WGS sequence"/>
</dbReference>
<keyword evidence="8" id="KW-1133">Transmembrane helix</keyword>
<reference evidence="15" key="1">
    <citation type="journal article" date="2014" name="Nat. Commun.">
        <title>The rainbow trout genome provides novel insights into evolution after whole-genome duplication in vertebrates.</title>
        <authorList>
            <person name="Berthelot C."/>
            <person name="Brunet F."/>
            <person name="Chalopin D."/>
            <person name="Juanchich A."/>
            <person name="Bernard M."/>
            <person name="Noel B."/>
            <person name="Bento P."/>
            <person name="Da Silva C."/>
            <person name="Labadie K."/>
            <person name="Alberti A."/>
            <person name="Aury J.M."/>
            <person name="Louis A."/>
            <person name="Dehais P."/>
            <person name="Bardou P."/>
            <person name="Montfort J."/>
            <person name="Klopp C."/>
            <person name="Cabau C."/>
            <person name="Gaspin C."/>
            <person name="Thorgaard G.H."/>
            <person name="Boussaha M."/>
            <person name="Quillet E."/>
            <person name="Guyomard R."/>
            <person name="Galiana D."/>
            <person name="Bobe J."/>
            <person name="Volff J.N."/>
            <person name="Genet C."/>
            <person name="Wincker P."/>
            <person name="Jaillon O."/>
            <person name="Roest Crollius H."/>
            <person name="Guiguen Y."/>
        </authorList>
    </citation>
    <scope>NUCLEOTIDE SEQUENCE [LARGE SCALE GENOMIC DNA]</scope>
</reference>
<dbReference type="InterPro" id="IPR033379">
    <property type="entry name" value="Acid_Pase_AS"/>
</dbReference>
<dbReference type="EC" id="3.1.3.2" evidence="4"/>